<evidence type="ECO:0000313" key="2">
    <source>
        <dbReference type="Proteomes" id="UP000239549"/>
    </source>
</evidence>
<protein>
    <submittedName>
        <fullName evidence="1">Uncharacterized protein</fullName>
    </submittedName>
</protein>
<comment type="caution">
    <text evidence="1">The sequence shown here is derived from an EMBL/GenBank/DDBJ whole genome shotgun (WGS) entry which is preliminary data.</text>
</comment>
<name>A0A2L2XK80_9FIRM</name>
<sequence>MQISGKPPACGLSLAYVKGINHTNMQKIYRSKLNPTRGETNL</sequence>
<reference evidence="2" key="1">
    <citation type="submission" date="2018-02" db="EMBL/GenBank/DDBJ databases">
        <title>Genome sequence of Desulfocucumis palustris strain NAW-5.</title>
        <authorList>
            <person name="Watanabe M."/>
            <person name="Kojima H."/>
            <person name="Fukui M."/>
        </authorList>
    </citation>
    <scope>NUCLEOTIDE SEQUENCE [LARGE SCALE GENOMIC DNA]</scope>
    <source>
        <strain evidence="2">NAW-5</strain>
    </source>
</reference>
<dbReference type="Proteomes" id="UP000239549">
    <property type="component" value="Unassembled WGS sequence"/>
</dbReference>
<proteinExistence type="predicted"/>
<organism evidence="1 2">
    <name type="scientific">Desulfocucumis palustris</name>
    <dbReference type="NCBI Taxonomy" id="1898651"/>
    <lineage>
        <taxon>Bacteria</taxon>
        <taxon>Bacillati</taxon>
        <taxon>Bacillota</taxon>
        <taxon>Clostridia</taxon>
        <taxon>Eubacteriales</taxon>
        <taxon>Desulfocucumaceae</taxon>
        <taxon>Desulfocucumis</taxon>
    </lineage>
</organism>
<accession>A0A2L2XK80</accession>
<evidence type="ECO:0000313" key="1">
    <source>
        <dbReference type="EMBL" id="GBF34696.1"/>
    </source>
</evidence>
<dbReference type="AlphaFoldDB" id="A0A2L2XK80"/>
<dbReference type="EMBL" id="BFAV01000150">
    <property type="protein sequence ID" value="GBF34696.1"/>
    <property type="molecule type" value="Genomic_DNA"/>
</dbReference>
<gene>
    <name evidence="1" type="ORF">DCCM_3816</name>
</gene>
<keyword evidence="2" id="KW-1185">Reference proteome</keyword>